<sequence>MKLINYEEIISQLKSDLNAECAIANKYGIILGSLIKEFTTGKVIPQGILSFISNSKEIADELNLSTINSFALESQEYNYIFTFSKELILVSKLELNVNLANFMPSIGVFLTKLSKSIKEEEIKEFSIFDFSKEISKMEDSVKREKVGREKYAIIKDLVKYLSK</sequence>
<dbReference type="AlphaFoldDB" id="A0A0F9N3Y3"/>
<gene>
    <name evidence="1" type="ORF">LCGC14_1013390</name>
</gene>
<protein>
    <recommendedName>
        <fullName evidence="2">Roadblock/LAMTOR2 domain-containing protein</fullName>
    </recommendedName>
</protein>
<organism evidence="1">
    <name type="scientific">marine sediment metagenome</name>
    <dbReference type="NCBI Taxonomy" id="412755"/>
    <lineage>
        <taxon>unclassified sequences</taxon>
        <taxon>metagenomes</taxon>
        <taxon>ecological metagenomes</taxon>
    </lineage>
</organism>
<comment type="caution">
    <text evidence="1">The sequence shown here is derived from an EMBL/GenBank/DDBJ whole genome shotgun (WGS) entry which is preliminary data.</text>
</comment>
<reference evidence="1" key="1">
    <citation type="journal article" date="2015" name="Nature">
        <title>Complex archaea that bridge the gap between prokaryotes and eukaryotes.</title>
        <authorList>
            <person name="Spang A."/>
            <person name="Saw J.H."/>
            <person name="Jorgensen S.L."/>
            <person name="Zaremba-Niedzwiedzka K."/>
            <person name="Martijn J."/>
            <person name="Lind A.E."/>
            <person name="van Eijk R."/>
            <person name="Schleper C."/>
            <person name="Guy L."/>
            <person name="Ettema T.J."/>
        </authorList>
    </citation>
    <scope>NUCLEOTIDE SEQUENCE</scope>
</reference>
<evidence type="ECO:0000313" key="1">
    <source>
        <dbReference type="EMBL" id="KKN12749.1"/>
    </source>
</evidence>
<accession>A0A0F9N3Y3</accession>
<evidence type="ECO:0008006" key="2">
    <source>
        <dbReference type="Google" id="ProtNLM"/>
    </source>
</evidence>
<name>A0A0F9N3Y3_9ZZZZ</name>
<proteinExistence type="predicted"/>
<dbReference type="EMBL" id="LAZR01003997">
    <property type="protein sequence ID" value="KKN12749.1"/>
    <property type="molecule type" value="Genomic_DNA"/>
</dbReference>